<feature type="transmembrane region" description="Helical" evidence="1">
    <location>
        <begin position="186"/>
        <end position="204"/>
    </location>
</feature>
<dbReference type="EMBL" id="SDWV01000038">
    <property type="protein sequence ID" value="RYC03322.1"/>
    <property type="molecule type" value="Genomic_DNA"/>
</dbReference>
<dbReference type="AlphaFoldDB" id="A0A4Q2SE39"/>
<comment type="caution">
    <text evidence="2">The sequence shown here is derived from an EMBL/GenBank/DDBJ whole genome shotgun (WGS) entry which is preliminary data.</text>
</comment>
<dbReference type="RefSeq" id="WP_129429041.1">
    <property type="nucleotide sequence ID" value="NZ_SDWV01000038.1"/>
</dbReference>
<protein>
    <recommendedName>
        <fullName evidence="4">DUF998 domain-containing protein</fullName>
    </recommendedName>
</protein>
<reference evidence="2 3" key="1">
    <citation type="submission" date="2019-01" db="EMBL/GenBank/DDBJ databases">
        <title>Novel species of Nocardioides.</title>
        <authorList>
            <person name="Liu Q."/>
            <person name="X Y.-H."/>
        </authorList>
    </citation>
    <scope>NUCLEOTIDE SEQUENCE [LARGE SCALE GENOMIC DNA]</scope>
    <source>
        <strain evidence="2 3">HLT2-9</strain>
    </source>
</reference>
<feature type="transmembrane region" description="Helical" evidence="1">
    <location>
        <begin position="16"/>
        <end position="35"/>
    </location>
</feature>
<evidence type="ECO:0008006" key="4">
    <source>
        <dbReference type="Google" id="ProtNLM"/>
    </source>
</evidence>
<gene>
    <name evidence="2" type="ORF">EUA94_21885</name>
</gene>
<feature type="transmembrane region" description="Helical" evidence="1">
    <location>
        <begin position="82"/>
        <end position="101"/>
    </location>
</feature>
<keyword evidence="1" id="KW-0472">Membrane</keyword>
<proteinExistence type="predicted"/>
<keyword evidence="1" id="KW-0812">Transmembrane</keyword>
<feature type="transmembrane region" description="Helical" evidence="1">
    <location>
        <begin position="121"/>
        <end position="146"/>
    </location>
</feature>
<organism evidence="2 3">
    <name type="scientific">Nocardioides zhouii</name>
    <dbReference type="NCBI Taxonomy" id="1168729"/>
    <lineage>
        <taxon>Bacteria</taxon>
        <taxon>Bacillati</taxon>
        <taxon>Actinomycetota</taxon>
        <taxon>Actinomycetes</taxon>
        <taxon>Propionibacteriales</taxon>
        <taxon>Nocardioidaceae</taxon>
        <taxon>Nocardioides</taxon>
    </lineage>
</organism>
<dbReference type="OrthoDB" id="9803163at2"/>
<feature type="transmembrane region" description="Helical" evidence="1">
    <location>
        <begin position="158"/>
        <end position="180"/>
    </location>
</feature>
<keyword evidence="1" id="KW-1133">Transmembrane helix</keyword>
<evidence type="ECO:0000256" key="1">
    <source>
        <dbReference type="SAM" id="Phobius"/>
    </source>
</evidence>
<sequence>MAILKYDEREYKATYFALRVGLIFSSVLVLLAPLSVRMFDGSAPPSISDSWYTDARMIFVLGLAAAGSLLIVVRGDTQSEQTLLNVAGGLGLIVAGAACWPKDDNGKSLEKYDPDVARLNMYAIGALLVVLLAVWILGTVIQRVLVKPRWNTRDPYKWILNAIAPLLLVGGLIGFLRFRTPLAEHAHGPAAVSLFVLLGCVALLRTGPGVRFLNGIEDTPVDNSLTAMRNFDGETGKRAGKFDRVYTLVAIGMFVVVAAAAALGKSDVRPLLILIMEALLLVLFVLFWSTQTIEAWVSDKTPTDDDDPEGG</sequence>
<accession>A0A4Q2SE39</accession>
<feature type="transmembrane region" description="Helical" evidence="1">
    <location>
        <begin position="270"/>
        <end position="288"/>
    </location>
</feature>
<feature type="transmembrane region" description="Helical" evidence="1">
    <location>
        <begin position="55"/>
        <end position="73"/>
    </location>
</feature>
<dbReference type="Proteomes" id="UP000291101">
    <property type="component" value="Unassembled WGS sequence"/>
</dbReference>
<feature type="transmembrane region" description="Helical" evidence="1">
    <location>
        <begin position="245"/>
        <end position="264"/>
    </location>
</feature>
<evidence type="ECO:0000313" key="2">
    <source>
        <dbReference type="EMBL" id="RYC03322.1"/>
    </source>
</evidence>
<keyword evidence="3" id="KW-1185">Reference proteome</keyword>
<name>A0A4Q2SE39_9ACTN</name>
<evidence type="ECO:0000313" key="3">
    <source>
        <dbReference type="Proteomes" id="UP000291101"/>
    </source>
</evidence>